<comment type="caution">
    <text evidence="1">The sequence shown here is derived from an EMBL/GenBank/DDBJ whole genome shotgun (WGS) entry which is preliminary data.</text>
</comment>
<evidence type="ECO:0000313" key="2">
    <source>
        <dbReference type="Proteomes" id="UP001151760"/>
    </source>
</evidence>
<protein>
    <submittedName>
        <fullName evidence="1">Uncharacterized protein</fullName>
    </submittedName>
</protein>
<dbReference type="EMBL" id="BQNB010012772">
    <property type="protein sequence ID" value="GJT07697.1"/>
    <property type="molecule type" value="Genomic_DNA"/>
</dbReference>
<organism evidence="1 2">
    <name type="scientific">Tanacetum coccineum</name>
    <dbReference type="NCBI Taxonomy" id="301880"/>
    <lineage>
        <taxon>Eukaryota</taxon>
        <taxon>Viridiplantae</taxon>
        <taxon>Streptophyta</taxon>
        <taxon>Embryophyta</taxon>
        <taxon>Tracheophyta</taxon>
        <taxon>Spermatophyta</taxon>
        <taxon>Magnoliopsida</taxon>
        <taxon>eudicotyledons</taxon>
        <taxon>Gunneridae</taxon>
        <taxon>Pentapetalae</taxon>
        <taxon>asterids</taxon>
        <taxon>campanulids</taxon>
        <taxon>Asterales</taxon>
        <taxon>Asteraceae</taxon>
        <taxon>Asteroideae</taxon>
        <taxon>Anthemideae</taxon>
        <taxon>Anthemidinae</taxon>
        <taxon>Tanacetum</taxon>
    </lineage>
</organism>
<keyword evidence="2" id="KW-1185">Reference proteome</keyword>
<gene>
    <name evidence="1" type="ORF">Tco_0842159</name>
</gene>
<reference evidence="1" key="2">
    <citation type="submission" date="2022-01" db="EMBL/GenBank/DDBJ databases">
        <authorList>
            <person name="Yamashiro T."/>
            <person name="Shiraishi A."/>
            <person name="Satake H."/>
            <person name="Nakayama K."/>
        </authorList>
    </citation>
    <scope>NUCLEOTIDE SEQUENCE</scope>
</reference>
<proteinExistence type="predicted"/>
<name>A0ABQ5B0P1_9ASTR</name>
<reference evidence="1" key="1">
    <citation type="journal article" date="2022" name="Int. J. Mol. Sci.">
        <title>Draft Genome of Tanacetum Coccineum: Genomic Comparison of Closely Related Tanacetum-Family Plants.</title>
        <authorList>
            <person name="Yamashiro T."/>
            <person name="Shiraishi A."/>
            <person name="Nakayama K."/>
            <person name="Satake H."/>
        </authorList>
    </citation>
    <scope>NUCLEOTIDE SEQUENCE</scope>
</reference>
<evidence type="ECO:0000313" key="1">
    <source>
        <dbReference type="EMBL" id="GJT07697.1"/>
    </source>
</evidence>
<dbReference type="Proteomes" id="UP001151760">
    <property type="component" value="Unassembled WGS sequence"/>
</dbReference>
<accession>A0ABQ5B0P1</accession>
<sequence>MQNSMDSSVIQENVQDLHLIPHQPVIEEDQLDLKVIPIEDHSVSSDTLERLNFYKVAQEYLWFNYLEKGLEYDNEPSFEEIQATILNVAYRKVGKPSQPLETTLLKTGFSPTWRLLMAYISNSLGGNTGSKDQLNYMHQLIAHGLINGLKLDYGGIIFNDLAAKLNNSVRHPSPAYARFISLILEKALGDNYVISEEIALKIPLMGNSIFNLEPTSSEVPITCHMDRVCKSVSEACLVSEDVAGLDLCDNVYDGSPSEDAKFNEIIQNVKTKTMSSLLDPNSIATTDVYQYKVVTNVLNEDVIRESAC</sequence>